<comment type="caution">
    <text evidence="1">The sequence shown here is derived from an EMBL/GenBank/DDBJ whole genome shotgun (WGS) entry which is preliminary data.</text>
</comment>
<accession>A0A368JKV9</accession>
<dbReference type="Proteomes" id="UP000253383">
    <property type="component" value="Unassembled WGS sequence"/>
</dbReference>
<reference evidence="1 2" key="1">
    <citation type="submission" date="2018-07" db="EMBL/GenBank/DDBJ databases">
        <title>Genome analysis of Larkinella rosea.</title>
        <authorList>
            <person name="Zhou Z."/>
            <person name="Wang G."/>
        </authorList>
    </citation>
    <scope>NUCLEOTIDE SEQUENCE [LARGE SCALE GENOMIC DNA]</scope>
    <source>
        <strain evidence="2">zzj9</strain>
    </source>
</reference>
<keyword evidence="2" id="KW-1185">Reference proteome</keyword>
<name>A0A368JKV9_9BACT</name>
<dbReference type="AlphaFoldDB" id="A0A368JKV9"/>
<dbReference type="OrthoDB" id="9961177at2"/>
<proteinExistence type="predicted"/>
<evidence type="ECO:0000313" key="1">
    <source>
        <dbReference type="EMBL" id="RCR68300.1"/>
    </source>
</evidence>
<organism evidence="1 2">
    <name type="scientific">Larkinella punicea</name>
    <dbReference type="NCBI Taxonomy" id="2315727"/>
    <lineage>
        <taxon>Bacteria</taxon>
        <taxon>Pseudomonadati</taxon>
        <taxon>Bacteroidota</taxon>
        <taxon>Cytophagia</taxon>
        <taxon>Cytophagales</taxon>
        <taxon>Spirosomataceae</taxon>
        <taxon>Larkinella</taxon>
    </lineage>
</organism>
<dbReference type="EMBL" id="QOWE01000014">
    <property type="protein sequence ID" value="RCR68300.1"/>
    <property type="molecule type" value="Genomic_DNA"/>
</dbReference>
<evidence type="ECO:0000313" key="2">
    <source>
        <dbReference type="Proteomes" id="UP000253383"/>
    </source>
</evidence>
<protein>
    <submittedName>
        <fullName evidence="1">Uncharacterized protein</fullName>
    </submittedName>
</protein>
<sequence length="181" mass="21336">MVGFDLEPVRELVKITESFFLQHAQPRALNHPSGKHVDVDMFTRLTSALIQARELVGNFDEFRQECEDFASGNLQMYIDDYREKHPGRSREFDPFDDLFERFNPDHTYAFVKDIRQFAELVRITEASKDEHIRHCLDGYNAFIAQWYEIVYRYYSDTLCPDGRACAAELLAYYHPRHADTI</sequence>
<gene>
    <name evidence="1" type="ORF">DUE52_18060</name>
</gene>
<dbReference type="RefSeq" id="WP_114407431.1">
    <property type="nucleotide sequence ID" value="NZ_QOWE01000014.1"/>
</dbReference>